<evidence type="ECO:0000256" key="5">
    <source>
        <dbReference type="ARBA" id="ARBA00023136"/>
    </source>
</evidence>
<organism evidence="9 10">
    <name type="scientific">Edaphobacillus lindanitolerans</name>
    <dbReference type="NCBI Taxonomy" id="550447"/>
    <lineage>
        <taxon>Bacteria</taxon>
        <taxon>Bacillati</taxon>
        <taxon>Bacillota</taxon>
        <taxon>Bacilli</taxon>
        <taxon>Bacillales</taxon>
        <taxon>Bacillaceae</taxon>
        <taxon>Edaphobacillus</taxon>
    </lineage>
</organism>
<reference evidence="10" key="1">
    <citation type="submission" date="2017-01" db="EMBL/GenBank/DDBJ databases">
        <authorList>
            <person name="Varghese N."/>
            <person name="Submissions S."/>
        </authorList>
    </citation>
    <scope>NUCLEOTIDE SEQUENCE [LARGE SCALE GENOMIC DNA]</scope>
    <source>
        <strain evidence="10">MNA4</strain>
    </source>
</reference>
<comment type="subcellular location">
    <subcellularLocation>
        <location evidence="8">Cell membrane</location>
        <topology evidence="8">Single-pass membrane protein</topology>
    </subcellularLocation>
    <text evidence="8">Colocalized with FtsZ to the nascent septal site.</text>
</comment>
<proteinExistence type="inferred from homology"/>
<keyword evidence="10" id="KW-1185">Reference proteome</keyword>
<keyword evidence="2 8" id="KW-0812">Transmembrane</keyword>
<protein>
    <recommendedName>
        <fullName evidence="8">Septation ring formation regulator EzrA</fullName>
    </recommendedName>
</protein>
<feature type="topological domain" description="Cytoplasmic" evidence="8">
    <location>
        <begin position="22"/>
        <end position="563"/>
    </location>
</feature>
<dbReference type="InterPro" id="IPR010379">
    <property type="entry name" value="EzrA"/>
</dbReference>
<keyword evidence="6 8" id="KW-0717">Septation</keyword>
<evidence type="ECO:0000256" key="3">
    <source>
        <dbReference type="ARBA" id="ARBA00022989"/>
    </source>
</evidence>
<dbReference type="HAMAP" id="MF_00728">
    <property type="entry name" value="EzrA"/>
    <property type="match status" value="1"/>
</dbReference>
<dbReference type="Pfam" id="PF06160">
    <property type="entry name" value="EzrA"/>
    <property type="match status" value="1"/>
</dbReference>
<evidence type="ECO:0000256" key="6">
    <source>
        <dbReference type="ARBA" id="ARBA00023210"/>
    </source>
</evidence>
<evidence type="ECO:0000256" key="4">
    <source>
        <dbReference type="ARBA" id="ARBA00023054"/>
    </source>
</evidence>
<comment type="function">
    <text evidence="8">Negative regulator of FtsZ ring formation; modulates the frequency and position of FtsZ ring formation. Inhibits FtsZ ring formation at polar sites. Interacts either with FtsZ or with one of its binding partners to promote depolymerization.</text>
</comment>
<keyword evidence="4 8" id="KW-0175">Coiled coil</keyword>
<evidence type="ECO:0000256" key="7">
    <source>
        <dbReference type="ARBA" id="ARBA00023306"/>
    </source>
</evidence>
<keyword evidence="1 8" id="KW-0132">Cell division</keyword>
<dbReference type="STRING" id="550447.SAMN05428946_1806"/>
<accession>A0A1U7PQW1</accession>
<evidence type="ECO:0000256" key="1">
    <source>
        <dbReference type="ARBA" id="ARBA00022618"/>
    </source>
</evidence>
<dbReference type="GO" id="GO:0000921">
    <property type="term" value="P:septin ring assembly"/>
    <property type="evidence" value="ECO:0007669"/>
    <property type="project" value="InterPro"/>
</dbReference>
<gene>
    <name evidence="8" type="primary">ezrA</name>
    <name evidence="9" type="ORF">SAMN05428946_1806</name>
</gene>
<keyword evidence="7 8" id="KW-0131">Cell cycle</keyword>
<dbReference type="Proteomes" id="UP000187550">
    <property type="component" value="Unassembled WGS sequence"/>
</dbReference>
<dbReference type="NCBIfam" id="NF003413">
    <property type="entry name" value="PRK04778.1-7"/>
    <property type="match status" value="1"/>
</dbReference>
<name>A0A1U7PQW1_9BACI</name>
<evidence type="ECO:0000313" key="9">
    <source>
        <dbReference type="EMBL" id="SIT85263.1"/>
    </source>
</evidence>
<keyword evidence="5 8" id="KW-0472">Membrane</keyword>
<dbReference type="GO" id="GO:0005940">
    <property type="term" value="C:septin ring"/>
    <property type="evidence" value="ECO:0007669"/>
    <property type="project" value="InterPro"/>
</dbReference>
<feature type="coiled-coil region" evidence="8">
    <location>
        <begin position="249"/>
        <end position="283"/>
    </location>
</feature>
<keyword evidence="8" id="KW-1003">Cell membrane</keyword>
<evidence type="ECO:0000313" key="10">
    <source>
        <dbReference type="Proteomes" id="UP000187550"/>
    </source>
</evidence>
<evidence type="ECO:0000256" key="8">
    <source>
        <dbReference type="HAMAP-Rule" id="MF_00728"/>
    </source>
</evidence>
<dbReference type="AlphaFoldDB" id="A0A1U7PQW1"/>
<feature type="topological domain" description="Extracellular" evidence="8">
    <location>
        <begin position="1"/>
        <end position="3"/>
    </location>
</feature>
<keyword evidence="3 8" id="KW-1133">Transmembrane helix</keyword>
<dbReference type="GO" id="GO:0005886">
    <property type="term" value="C:plasma membrane"/>
    <property type="evidence" value="ECO:0007669"/>
    <property type="project" value="UniProtKB-SubCell"/>
</dbReference>
<dbReference type="GO" id="GO:0000917">
    <property type="term" value="P:division septum assembly"/>
    <property type="evidence" value="ECO:0007669"/>
    <property type="project" value="UniProtKB-KW"/>
</dbReference>
<sequence length="563" mass="64874">MKYLIIGIIVLIALIAIAFIFRRKHTAIIEKLEVQKMEIQHKPILEELTKVKQLNMNGETEERFEKWRSSWTEVMDDHMPAIDNLLFDAEESVDRLRFGKATKFEAEIEEKIAFCDKEMNRILDELSELIGSEEANRTEMEGLNESYKAARKNLLAHQHSFGNAAGPLEARLESINPRLVEYDELTASGNYLKARETVLGLATEARETFRLIEDVPVLLSEIQSKIPQAIRELRSGLREMEEQHYYLGHLRMDVRLNEMEEELDDLKAKLEALEAEEVKARIHSINEEINGFYDHLEAEVYARKYVEDNELPVGDRLAELGTFTRTTADEARFVQQNYRLSDQEAAVPEEALEKLEGMEKRFMLLSDRIAHGQSAYSTLQEELQEIAAETESLMQEQDDYAERLKGLRVDETKAREQLDELVRILQNTDRKLYRANTPGIPEEMDARLEEAEEHLFVVTRNLQDMPLNMALVNDNLEKAGQCVREVEEKAIEMLENVELIERLIQYGNRFRATNPAVDEQLAEAEEAFNQCRYGKALEDAATAVESVEPGAIRKIEVLVKEEV</sequence>
<dbReference type="EMBL" id="FTPL01000002">
    <property type="protein sequence ID" value="SIT85263.1"/>
    <property type="molecule type" value="Genomic_DNA"/>
</dbReference>
<comment type="similarity">
    <text evidence="8">Belongs to the EzrA family.</text>
</comment>
<evidence type="ECO:0000256" key="2">
    <source>
        <dbReference type="ARBA" id="ARBA00022692"/>
    </source>
</evidence>